<evidence type="ECO:0000256" key="1">
    <source>
        <dbReference type="ARBA" id="ARBA00001946"/>
    </source>
</evidence>
<reference evidence="7" key="1">
    <citation type="submission" date="2017-02" db="EMBL/GenBank/DDBJ databases">
        <authorList>
            <person name="Daims H."/>
        </authorList>
    </citation>
    <scope>NUCLEOTIDE SEQUENCE [LARGE SCALE GENOMIC DNA]</scope>
</reference>
<dbReference type="GO" id="GO:0006796">
    <property type="term" value="P:phosphate-containing compound metabolic process"/>
    <property type="evidence" value="ECO:0007669"/>
    <property type="project" value="InterPro"/>
</dbReference>
<sequence length="220" mass="24753">MTMHYRAHPWHGIDPGADCPSVVTAFIEIVPSDTVKYEIDKDSGYLKIDRPQKFSNMIPTLYGFIPRTYCAESVAAYAALKSGKKVPHGDGDPLDICVLSERTVTHGDILLQAVPIGGFRLLDGGEADDKIIAVMKGDEFYRQWRDVSNCPPSYIDRLKHYFLTYKHLPSEQSVCEITHVYGREEAHEVIRRAMYDYDNHYGDISKTKSGKVVTPIAAVK</sequence>
<protein>
    <recommendedName>
        <fullName evidence="2">inorganic diphosphatase</fullName>
        <ecNumber evidence="2">3.6.1.1</ecNumber>
    </recommendedName>
</protein>
<dbReference type="AlphaFoldDB" id="A0A1R4GZS9"/>
<proteinExistence type="predicted"/>
<dbReference type="RefSeq" id="WP_087142135.1">
    <property type="nucleotide sequence ID" value="NZ_FUKI01000015.1"/>
</dbReference>
<accession>A0A1R4GZS9</accession>
<dbReference type="GO" id="GO:0005737">
    <property type="term" value="C:cytoplasm"/>
    <property type="evidence" value="ECO:0007669"/>
    <property type="project" value="InterPro"/>
</dbReference>
<keyword evidence="3" id="KW-0479">Metal-binding</keyword>
<dbReference type="OrthoDB" id="5187599at2"/>
<dbReference type="Proteomes" id="UP000195667">
    <property type="component" value="Unassembled WGS sequence"/>
</dbReference>
<keyword evidence="7" id="KW-1185">Reference proteome</keyword>
<evidence type="ECO:0000313" key="7">
    <source>
        <dbReference type="Proteomes" id="UP000195667"/>
    </source>
</evidence>
<dbReference type="InterPro" id="IPR008162">
    <property type="entry name" value="Pyrophosphatase"/>
</dbReference>
<evidence type="ECO:0000256" key="3">
    <source>
        <dbReference type="ARBA" id="ARBA00022723"/>
    </source>
</evidence>
<dbReference type="SUPFAM" id="SSF50324">
    <property type="entry name" value="Inorganic pyrophosphatase"/>
    <property type="match status" value="1"/>
</dbReference>
<gene>
    <name evidence="6" type="primary">ppa</name>
    <name evidence="6" type="ORF">CRENPOLYSF1_1110016</name>
</gene>
<evidence type="ECO:0000256" key="2">
    <source>
        <dbReference type="ARBA" id="ARBA00012146"/>
    </source>
</evidence>
<dbReference type="Pfam" id="PF00719">
    <property type="entry name" value="Pyrophosphatase"/>
    <property type="match status" value="1"/>
</dbReference>
<dbReference type="NCBIfam" id="NF001886">
    <property type="entry name" value="PRK00642.1"/>
    <property type="match status" value="1"/>
</dbReference>
<evidence type="ECO:0000256" key="4">
    <source>
        <dbReference type="ARBA" id="ARBA00022801"/>
    </source>
</evidence>
<evidence type="ECO:0000313" key="6">
    <source>
        <dbReference type="EMBL" id="SJM89454.1"/>
    </source>
</evidence>
<keyword evidence="5" id="KW-0460">Magnesium</keyword>
<name>A0A1R4GZS9_9GAMM</name>
<dbReference type="EC" id="3.6.1.1" evidence="2"/>
<dbReference type="Gene3D" id="3.90.80.10">
    <property type="entry name" value="Inorganic pyrophosphatase"/>
    <property type="match status" value="1"/>
</dbReference>
<evidence type="ECO:0000256" key="5">
    <source>
        <dbReference type="ARBA" id="ARBA00022842"/>
    </source>
</evidence>
<dbReference type="GO" id="GO:0004427">
    <property type="term" value="F:inorganic diphosphate phosphatase activity"/>
    <property type="evidence" value="ECO:0007669"/>
    <property type="project" value="UniProtKB-EC"/>
</dbReference>
<dbReference type="EMBL" id="FUKI01000015">
    <property type="protein sequence ID" value="SJM89454.1"/>
    <property type="molecule type" value="Genomic_DNA"/>
</dbReference>
<keyword evidence="4 6" id="KW-0378">Hydrolase</keyword>
<dbReference type="PROSITE" id="PS00387">
    <property type="entry name" value="PPASE"/>
    <property type="match status" value="1"/>
</dbReference>
<comment type="cofactor">
    <cofactor evidence="1">
        <name>Mg(2+)</name>
        <dbReference type="ChEBI" id="CHEBI:18420"/>
    </cofactor>
</comment>
<dbReference type="GO" id="GO:0000287">
    <property type="term" value="F:magnesium ion binding"/>
    <property type="evidence" value="ECO:0007669"/>
    <property type="project" value="InterPro"/>
</dbReference>
<dbReference type="PANTHER" id="PTHR10286">
    <property type="entry name" value="INORGANIC PYROPHOSPHATASE"/>
    <property type="match status" value="1"/>
</dbReference>
<dbReference type="InterPro" id="IPR036649">
    <property type="entry name" value="Pyrophosphatase_sf"/>
</dbReference>
<organism evidence="6 7">
    <name type="scientific">Crenothrix polyspora</name>
    <dbReference type="NCBI Taxonomy" id="360316"/>
    <lineage>
        <taxon>Bacteria</taxon>
        <taxon>Pseudomonadati</taxon>
        <taxon>Pseudomonadota</taxon>
        <taxon>Gammaproteobacteria</taxon>
        <taxon>Methylococcales</taxon>
        <taxon>Crenotrichaceae</taxon>
        <taxon>Crenothrix</taxon>
    </lineage>
</organism>